<dbReference type="GO" id="GO:0006865">
    <property type="term" value="P:amino acid transport"/>
    <property type="evidence" value="ECO:0007669"/>
    <property type="project" value="UniProtKB-KW"/>
</dbReference>
<keyword evidence="12" id="KW-1185">Reference proteome</keyword>
<dbReference type="InterPro" id="IPR035906">
    <property type="entry name" value="MetI-like_sf"/>
</dbReference>
<keyword evidence="4" id="KW-1003">Cell membrane</keyword>
<evidence type="ECO:0000313" key="12">
    <source>
        <dbReference type="Proteomes" id="UP000583127"/>
    </source>
</evidence>
<evidence type="ECO:0000313" key="11">
    <source>
        <dbReference type="EMBL" id="NML35381.1"/>
    </source>
</evidence>
<evidence type="ECO:0000259" key="10">
    <source>
        <dbReference type="PROSITE" id="PS50928"/>
    </source>
</evidence>
<dbReference type="GO" id="GO:0022857">
    <property type="term" value="F:transmembrane transporter activity"/>
    <property type="evidence" value="ECO:0007669"/>
    <property type="project" value="InterPro"/>
</dbReference>
<keyword evidence="3 9" id="KW-0813">Transport</keyword>
<dbReference type="InterPro" id="IPR000515">
    <property type="entry name" value="MetI-like"/>
</dbReference>
<name>A0A7Y0A2M7_9BURK</name>
<evidence type="ECO:0000256" key="5">
    <source>
        <dbReference type="ARBA" id="ARBA00022692"/>
    </source>
</evidence>
<feature type="transmembrane region" description="Helical" evidence="9">
    <location>
        <begin position="87"/>
        <end position="107"/>
    </location>
</feature>
<dbReference type="InterPro" id="IPR043429">
    <property type="entry name" value="ArtM/GltK/GlnP/TcyL/YhdX-like"/>
</dbReference>
<comment type="subcellular location">
    <subcellularLocation>
        <location evidence="1">Cell inner membrane</location>
        <topology evidence="1">Multi-pass membrane protein</topology>
    </subcellularLocation>
    <subcellularLocation>
        <location evidence="9">Cell membrane</location>
        <topology evidence="9">Multi-pass membrane protein</topology>
    </subcellularLocation>
</comment>
<dbReference type="PANTHER" id="PTHR30614">
    <property type="entry name" value="MEMBRANE COMPONENT OF AMINO ACID ABC TRANSPORTER"/>
    <property type="match status" value="1"/>
</dbReference>
<evidence type="ECO:0000256" key="9">
    <source>
        <dbReference type="RuleBase" id="RU363032"/>
    </source>
</evidence>
<dbReference type="CDD" id="cd06261">
    <property type="entry name" value="TM_PBP2"/>
    <property type="match status" value="1"/>
</dbReference>
<dbReference type="PROSITE" id="PS50928">
    <property type="entry name" value="ABC_TM1"/>
    <property type="match status" value="1"/>
</dbReference>
<evidence type="ECO:0000256" key="4">
    <source>
        <dbReference type="ARBA" id="ARBA00022475"/>
    </source>
</evidence>
<evidence type="ECO:0000256" key="6">
    <source>
        <dbReference type="ARBA" id="ARBA00022970"/>
    </source>
</evidence>
<feature type="transmembrane region" description="Helical" evidence="9">
    <location>
        <begin position="58"/>
        <end position="81"/>
    </location>
</feature>
<keyword evidence="5 9" id="KW-0812">Transmembrane</keyword>
<dbReference type="Gene3D" id="1.10.3720.10">
    <property type="entry name" value="MetI-like"/>
    <property type="match status" value="1"/>
</dbReference>
<keyword evidence="7 9" id="KW-1133">Transmembrane helix</keyword>
<accession>A0A7Y0A2M7</accession>
<comment type="similarity">
    <text evidence="2">Belongs to the binding-protein-dependent transport system permease family. HisMQ subfamily.</text>
</comment>
<dbReference type="Pfam" id="PF00528">
    <property type="entry name" value="BPD_transp_1"/>
    <property type="match status" value="1"/>
</dbReference>
<feature type="transmembrane region" description="Helical" evidence="9">
    <location>
        <begin position="24"/>
        <end position="46"/>
    </location>
</feature>
<evidence type="ECO:0000256" key="8">
    <source>
        <dbReference type="ARBA" id="ARBA00023136"/>
    </source>
</evidence>
<dbReference type="NCBIfam" id="TIGR01726">
    <property type="entry name" value="HEQRo_perm_3TM"/>
    <property type="match status" value="1"/>
</dbReference>
<dbReference type="Proteomes" id="UP000583127">
    <property type="component" value="Unassembled WGS sequence"/>
</dbReference>
<feature type="transmembrane region" description="Helical" evidence="9">
    <location>
        <begin position="188"/>
        <end position="207"/>
    </location>
</feature>
<evidence type="ECO:0000256" key="1">
    <source>
        <dbReference type="ARBA" id="ARBA00004429"/>
    </source>
</evidence>
<dbReference type="RefSeq" id="WP_169501559.1">
    <property type="nucleotide sequence ID" value="NZ_JABBFZ010000037.1"/>
</dbReference>
<evidence type="ECO:0000256" key="2">
    <source>
        <dbReference type="ARBA" id="ARBA00010072"/>
    </source>
</evidence>
<evidence type="ECO:0000256" key="7">
    <source>
        <dbReference type="ARBA" id="ARBA00022989"/>
    </source>
</evidence>
<evidence type="ECO:0000256" key="3">
    <source>
        <dbReference type="ARBA" id="ARBA00022448"/>
    </source>
</evidence>
<dbReference type="EMBL" id="JABBFZ010000037">
    <property type="protein sequence ID" value="NML35381.1"/>
    <property type="molecule type" value="Genomic_DNA"/>
</dbReference>
<gene>
    <name evidence="11" type="ORF">HHL14_31735</name>
</gene>
<keyword evidence="6" id="KW-0029">Amino-acid transport</keyword>
<proteinExistence type="inferred from homology"/>
<dbReference type="PANTHER" id="PTHR30614:SF0">
    <property type="entry name" value="L-CYSTINE TRANSPORT SYSTEM PERMEASE PROTEIN TCYL"/>
    <property type="match status" value="1"/>
</dbReference>
<reference evidence="11 12" key="1">
    <citation type="submission" date="2020-04" db="EMBL/GenBank/DDBJ databases">
        <title>Paraburkholderia sp. G-4-1-8 isolated from soil.</title>
        <authorList>
            <person name="Dahal R.H."/>
        </authorList>
    </citation>
    <scope>NUCLEOTIDE SEQUENCE [LARGE SCALE GENOMIC DNA]</scope>
    <source>
        <strain evidence="11 12">G-4-1-8</strain>
    </source>
</reference>
<feature type="transmembrane region" description="Helical" evidence="9">
    <location>
        <begin position="157"/>
        <end position="176"/>
    </location>
</feature>
<comment type="caution">
    <text evidence="11">The sequence shown here is derived from an EMBL/GenBank/DDBJ whole genome shotgun (WGS) entry which is preliminary data.</text>
</comment>
<dbReference type="GO" id="GO:0043190">
    <property type="term" value="C:ATP-binding cassette (ABC) transporter complex"/>
    <property type="evidence" value="ECO:0007669"/>
    <property type="project" value="InterPro"/>
</dbReference>
<dbReference type="AlphaFoldDB" id="A0A7Y0A2M7"/>
<dbReference type="InterPro" id="IPR010065">
    <property type="entry name" value="AA_ABC_transptr_permease_3TM"/>
</dbReference>
<feature type="domain" description="ABC transmembrane type-1" evidence="10">
    <location>
        <begin position="22"/>
        <end position="211"/>
    </location>
</feature>
<protein>
    <submittedName>
        <fullName evidence="11">Amino acid ABC transporter permease</fullName>
    </submittedName>
</protein>
<organism evidence="11 12">
    <name type="scientific">Paraburkholderia antibiotica</name>
    <dbReference type="NCBI Taxonomy" id="2728839"/>
    <lineage>
        <taxon>Bacteria</taxon>
        <taxon>Pseudomonadati</taxon>
        <taxon>Pseudomonadota</taxon>
        <taxon>Betaproteobacteria</taxon>
        <taxon>Burkholderiales</taxon>
        <taxon>Burkholderiaceae</taxon>
        <taxon>Paraburkholderia</taxon>
    </lineage>
</organism>
<sequence>MIELLTAHGALKPFYDGVVKGAGVTLYTSSLAFAIGLGLGTVLMVLRMTGGAVVRAPIVVYVSAMRGTPLLIQLLIAYYVVPNMLGISISPVTAGVLALALNTTAYVSEILRAALSTIPAGQAAAARALGMRPWQIWGHVLLPQMFHRAVPPLTNEYTVLLKASSLLSIIAVTELATVARNATLQSDLPLQVFAVTAAVYFIMLWCASSISRRIERKFAGLLPNVH</sequence>
<keyword evidence="8 9" id="KW-0472">Membrane</keyword>
<dbReference type="SUPFAM" id="SSF161098">
    <property type="entry name" value="MetI-like"/>
    <property type="match status" value="1"/>
</dbReference>